<keyword evidence="1" id="KW-0999">Mitochondrion inner membrane</keyword>
<keyword evidence="1" id="KW-0496">Mitochondrion</keyword>
<reference evidence="3" key="1">
    <citation type="journal article" date="2020" name="Stud. Mycol.">
        <title>101 Dothideomycetes genomes: a test case for predicting lifestyles and emergence of pathogens.</title>
        <authorList>
            <person name="Haridas S."/>
            <person name="Albert R."/>
            <person name="Binder M."/>
            <person name="Bloem J."/>
            <person name="Labutti K."/>
            <person name="Salamov A."/>
            <person name="Andreopoulos B."/>
            <person name="Baker S."/>
            <person name="Barry K."/>
            <person name="Bills G."/>
            <person name="Bluhm B."/>
            <person name="Cannon C."/>
            <person name="Castanera R."/>
            <person name="Culley D."/>
            <person name="Daum C."/>
            <person name="Ezra D."/>
            <person name="Gonzalez J."/>
            <person name="Henrissat B."/>
            <person name="Kuo A."/>
            <person name="Liang C."/>
            <person name="Lipzen A."/>
            <person name="Lutzoni F."/>
            <person name="Magnuson J."/>
            <person name="Mondo S."/>
            <person name="Nolan M."/>
            <person name="Ohm R."/>
            <person name="Pangilinan J."/>
            <person name="Park H.-J."/>
            <person name="Ramirez L."/>
            <person name="Alfaro M."/>
            <person name="Sun H."/>
            <person name="Tritt A."/>
            <person name="Yoshinaga Y."/>
            <person name="Zwiers L.-H."/>
            <person name="Turgeon B."/>
            <person name="Goodwin S."/>
            <person name="Spatafora J."/>
            <person name="Crous P."/>
            <person name="Grigoriev I."/>
        </authorList>
    </citation>
    <scope>NUCLEOTIDE SEQUENCE</scope>
    <source>
        <strain evidence="3">CBS 122368</strain>
    </source>
</reference>
<feature type="compositionally biased region" description="Pro residues" evidence="2">
    <location>
        <begin position="63"/>
        <end position="75"/>
    </location>
</feature>
<keyword evidence="1" id="KW-0812">Transmembrane</keyword>
<evidence type="ECO:0000256" key="2">
    <source>
        <dbReference type="SAM" id="MobiDB-lite"/>
    </source>
</evidence>
<evidence type="ECO:0000256" key="1">
    <source>
        <dbReference type="RuleBase" id="RU363021"/>
    </source>
</evidence>
<dbReference type="RefSeq" id="XP_033687714.1">
    <property type="nucleotide sequence ID" value="XM_033831985.1"/>
</dbReference>
<protein>
    <recommendedName>
        <fullName evidence="1">MICOS complex subunit</fullName>
    </recommendedName>
</protein>
<evidence type="ECO:0000313" key="4">
    <source>
        <dbReference type="Proteomes" id="UP000800094"/>
    </source>
</evidence>
<comment type="function">
    <text evidence="1">Component of the MICOS complex, a large protein complex of the mitochondrial inner membrane that plays crucial roles in the maintenance of crista junctions, inner membrane architecture, and formation of contact sites to the outer membrane.</text>
</comment>
<dbReference type="EMBL" id="ML987192">
    <property type="protein sequence ID" value="KAF2252710.1"/>
    <property type="molecule type" value="Genomic_DNA"/>
</dbReference>
<keyword evidence="4" id="KW-1185">Reference proteome</keyword>
<name>A0A6A6ISY6_9PLEO</name>
<evidence type="ECO:0000313" key="3">
    <source>
        <dbReference type="EMBL" id="KAF2252710.1"/>
    </source>
</evidence>
<gene>
    <name evidence="3" type="ORF">BU26DRAFT_549225</name>
</gene>
<dbReference type="InterPro" id="IPR019166">
    <property type="entry name" value="MIC26/MIC27"/>
</dbReference>
<proteinExistence type="predicted"/>
<feature type="transmembrane region" description="Helical" evidence="1">
    <location>
        <begin position="164"/>
        <end position="182"/>
    </location>
</feature>
<dbReference type="Proteomes" id="UP000800094">
    <property type="component" value="Unassembled WGS sequence"/>
</dbReference>
<dbReference type="PANTHER" id="PTHR28268">
    <property type="entry name" value="MICOS SUBUNIT MIC26"/>
    <property type="match status" value="1"/>
</dbReference>
<feature type="transmembrane region" description="Helical" evidence="1">
    <location>
        <begin position="140"/>
        <end position="157"/>
    </location>
</feature>
<organism evidence="3 4">
    <name type="scientific">Trematosphaeria pertusa</name>
    <dbReference type="NCBI Taxonomy" id="390896"/>
    <lineage>
        <taxon>Eukaryota</taxon>
        <taxon>Fungi</taxon>
        <taxon>Dikarya</taxon>
        <taxon>Ascomycota</taxon>
        <taxon>Pezizomycotina</taxon>
        <taxon>Dothideomycetes</taxon>
        <taxon>Pleosporomycetidae</taxon>
        <taxon>Pleosporales</taxon>
        <taxon>Massarineae</taxon>
        <taxon>Trematosphaeriaceae</taxon>
        <taxon>Trematosphaeria</taxon>
    </lineage>
</organism>
<dbReference type="InterPro" id="IPR033181">
    <property type="entry name" value="Mic26_fungi"/>
</dbReference>
<accession>A0A6A6ISY6</accession>
<sequence>MAFRPLLRQRALGPVVAAAAAAAAGAGIVASPRILHAEEPPADASDRKPIYDDSPLDATLPAPAKPAAPSTPPAPAGSYRPTPTDRLAVRIGHARMALYEQATKAEDAVNAALTETLRLEHSFTSTIRGLAPPKESGEKVFPGVLYVLVATMAGSIITRNRNILLRATVPAAIGVGAAYAVLPLTMKNVGNLAWTYEERYPALADAHLRTKERVTRFWETGKAHSAMTVGMVQDKVGETRSKMEEWVKKGK</sequence>
<feature type="compositionally biased region" description="Basic and acidic residues" evidence="2">
    <location>
        <begin position="38"/>
        <end position="51"/>
    </location>
</feature>
<keyword evidence="1" id="KW-1133">Transmembrane helix</keyword>
<dbReference type="GO" id="GO:0042407">
    <property type="term" value="P:cristae formation"/>
    <property type="evidence" value="ECO:0007669"/>
    <property type="project" value="InterPro"/>
</dbReference>
<dbReference type="PANTHER" id="PTHR28268:SF1">
    <property type="entry name" value="MICOS SUBUNIT MIC26"/>
    <property type="match status" value="1"/>
</dbReference>
<comment type="subcellular location">
    <subcellularLocation>
        <location evidence="1">Mitochondrion inner membrane</location>
    </subcellularLocation>
</comment>
<dbReference type="Pfam" id="PF09769">
    <property type="entry name" value="ApoO"/>
    <property type="match status" value="1"/>
</dbReference>
<dbReference type="GO" id="GO:0044284">
    <property type="term" value="C:mitochondrial crista junction"/>
    <property type="evidence" value="ECO:0007669"/>
    <property type="project" value="TreeGrafter"/>
</dbReference>
<dbReference type="AlphaFoldDB" id="A0A6A6ISY6"/>
<dbReference type="OrthoDB" id="2399148at2759"/>
<feature type="region of interest" description="Disordered" evidence="2">
    <location>
        <begin position="38"/>
        <end position="84"/>
    </location>
</feature>
<comment type="subunit">
    <text evidence="1">Component of the mitochondrial contact site and cristae organizing system (MICOS) complex.</text>
</comment>
<dbReference type="GO" id="GO:0061617">
    <property type="term" value="C:MICOS complex"/>
    <property type="evidence" value="ECO:0007669"/>
    <property type="project" value="UniProtKB-UniRule"/>
</dbReference>
<keyword evidence="1" id="KW-0472">Membrane</keyword>
<dbReference type="GeneID" id="54585315"/>